<organism evidence="1 2">
    <name type="scientific">Escherichia coli EC1870</name>
    <dbReference type="NCBI Taxonomy" id="1005554"/>
    <lineage>
        <taxon>Bacteria</taxon>
        <taxon>Pseudomonadati</taxon>
        <taxon>Pseudomonadota</taxon>
        <taxon>Gammaproteobacteria</taxon>
        <taxon>Enterobacterales</taxon>
        <taxon>Enterobacteriaceae</taxon>
        <taxon>Escherichia</taxon>
    </lineage>
</organism>
<comment type="caution">
    <text evidence="1">The sequence shown here is derived from an EMBL/GenBank/DDBJ whole genome shotgun (WGS) entry which is preliminary data.</text>
</comment>
<evidence type="ECO:0000313" key="2">
    <source>
        <dbReference type="Proteomes" id="UP000006789"/>
    </source>
</evidence>
<accession>A0AAV3H4E6</accession>
<proteinExistence type="predicted"/>
<gene>
    <name evidence="1" type="ORF">ECEC1870_4643</name>
</gene>
<protein>
    <submittedName>
        <fullName evidence="1">Uncharacterized protein</fullName>
    </submittedName>
</protein>
<dbReference type="EMBL" id="AMVG01000514">
    <property type="protein sequence ID" value="EKJ37955.1"/>
    <property type="molecule type" value="Genomic_DNA"/>
</dbReference>
<evidence type="ECO:0000313" key="1">
    <source>
        <dbReference type="EMBL" id="EKJ37955.1"/>
    </source>
</evidence>
<sequence>KRRILIGDKPCQKLTPCRHIGIVGGINF</sequence>
<reference evidence="1 2" key="1">
    <citation type="submission" date="2012-06" db="EMBL/GenBank/DDBJ databases">
        <title>Genomic anatomy of Escherichia coli O157:H7 outbreaks.</title>
        <authorList>
            <person name="Eppinger M."/>
            <person name="Daugherty S."/>
            <person name="Agrawal S."/>
            <person name="Galens K."/>
            <person name="Tallon L."/>
            <person name="Shefchek K."/>
            <person name="Parankush S."/>
            <person name="Cebula T.A."/>
            <person name="Feng P."/>
            <person name="Soderlund R."/>
            <person name="Mammel M.K."/>
            <person name="DebRoy C."/>
            <person name="Dudley E.G."/>
            <person name="Tarr P.I."/>
            <person name="Fraser-Liggett C."/>
            <person name="Ravel J."/>
        </authorList>
    </citation>
    <scope>NUCLEOTIDE SEQUENCE [LARGE SCALE GENOMIC DNA]</scope>
    <source>
        <strain evidence="1 2">EC1870</strain>
    </source>
</reference>
<feature type="non-terminal residue" evidence="1">
    <location>
        <position position="1"/>
    </location>
</feature>
<dbReference type="Proteomes" id="UP000006789">
    <property type="component" value="Unassembled WGS sequence"/>
</dbReference>
<name>A0AAV3H4E6_ECOLX</name>
<dbReference type="AlphaFoldDB" id="A0AAV3H4E6"/>